<dbReference type="Proteomes" id="UP000233837">
    <property type="component" value="Unassembled WGS sequence"/>
</dbReference>
<reference evidence="1 2" key="1">
    <citation type="journal article" date="2016" name="Sci. Rep.">
        <title>The Dendrobium catenatum Lindl. genome sequence provides insights into polysaccharide synthase, floral development and adaptive evolution.</title>
        <authorList>
            <person name="Zhang G.Q."/>
            <person name="Xu Q."/>
            <person name="Bian C."/>
            <person name="Tsai W.C."/>
            <person name="Yeh C.M."/>
            <person name="Liu K.W."/>
            <person name="Yoshida K."/>
            <person name="Zhang L.S."/>
            <person name="Chang S.B."/>
            <person name="Chen F."/>
            <person name="Shi Y."/>
            <person name="Su Y.Y."/>
            <person name="Zhang Y.Q."/>
            <person name="Chen L.J."/>
            <person name="Yin Y."/>
            <person name="Lin M."/>
            <person name="Huang H."/>
            <person name="Deng H."/>
            <person name="Wang Z.W."/>
            <person name="Zhu S.L."/>
            <person name="Zhao X."/>
            <person name="Deng C."/>
            <person name="Niu S.C."/>
            <person name="Huang J."/>
            <person name="Wang M."/>
            <person name="Liu G.H."/>
            <person name="Yang H.J."/>
            <person name="Xiao X.J."/>
            <person name="Hsiao Y.Y."/>
            <person name="Wu W.L."/>
            <person name="Chen Y.Y."/>
            <person name="Mitsuda N."/>
            <person name="Ohme-Takagi M."/>
            <person name="Luo Y.B."/>
            <person name="Van de Peer Y."/>
            <person name="Liu Z.J."/>
        </authorList>
    </citation>
    <scope>NUCLEOTIDE SEQUENCE [LARGE SCALE GENOMIC DNA]</scope>
    <source>
        <tissue evidence="1">The whole plant</tissue>
    </source>
</reference>
<evidence type="ECO:0000313" key="1">
    <source>
        <dbReference type="EMBL" id="PKU68034.1"/>
    </source>
</evidence>
<dbReference type="AlphaFoldDB" id="A0A2I0VX98"/>
<sequence>MTDELTAEKDVGNCPISSGLRLVAQFLRSGFALAVRLHSFDDVFLLFNFAPSTMFTVRLRSFNDVSFLFNFAPSTTFPSSYSASLACCEGSYSILLIGSGNESSLVAKAIFSPSRVFVRVRSFVNVPFLAGGRYNLSPYLQGKNEASNSVAEVPKWITYLARSLIRSSPDGSLPIFDP</sequence>
<reference evidence="1 2" key="2">
    <citation type="journal article" date="2017" name="Nature">
        <title>The Apostasia genome and the evolution of orchids.</title>
        <authorList>
            <person name="Zhang G.Q."/>
            <person name="Liu K.W."/>
            <person name="Li Z."/>
            <person name="Lohaus R."/>
            <person name="Hsiao Y.Y."/>
            <person name="Niu S.C."/>
            <person name="Wang J.Y."/>
            <person name="Lin Y.C."/>
            <person name="Xu Q."/>
            <person name="Chen L.J."/>
            <person name="Yoshida K."/>
            <person name="Fujiwara S."/>
            <person name="Wang Z.W."/>
            <person name="Zhang Y.Q."/>
            <person name="Mitsuda N."/>
            <person name="Wang M."/>
            <person name="Liu G.H."/>
            <person name="Pecoraro L."/>
            <person name="Huang H.X."/>
            <person name="Xiao X.J."/>
            <person name="Lin M."/>
            <person name="Wu X.Y."/>
            <person name="Wu W.L."/>
            <person name="Chen Y.Y."/>
            <person name="Chang S.B."/>
            <person name="Sakamoto S."/>
            <person name="Ohme-Takagi M."/>
            <person name="Yagi M."/>
            <person name="Zeng S.J."/>
            <person name="Shen C.Y."/>
            <person name="Yeh C.M."/>
            <person name="Luo Y.B."/>
            <person name="Tsai W.C."/>
            <person name="Van de Peer Y."/>
            <person name="Liu Z.J."/>
        </authorList>
    </citation>
    <scope>NUCLEOTIDE SEQUENCE [LARGE SCALE GENOMIC DNA]</scope>
    <source>
        <tissue evidence="1">The whole plant</tissue>
    </source>
</reference>
<proteinExistence type="predicted"/>
<dbReference type="EMBL" id="KZ503154">
    <property type="protein sequence ID" value="PKU68034.1"/>
    <property type="molecule type" value="Genomic_DNA"/>
</dbReference>
<protein>
    <submittedName>
        <fullName evidence="1">Uncharacterized protein</fullName>
    </submittedName>
</protein>
<gene>
    <name evidence="1" type="ORF">MA16_Dca026578</name>
</gene>
<keyword evidence="2" id="KW-1185">Reference proteome</keyword>
<name>A0A2I0VX98_9ASPA</name>
<accession>A0A2I0VX98</accession>
<organism evidence="1 2">
    <name type="scientific">Dendrobium catenatum</name>
    <dbReference type="NCBI Taxonomy" id="906689"/>
    <lineage>
        <taxon>Eukaryota</taxon>
        <taxon>Viridiplantae</taxon>
        <taxon>Streptophyta</taxon>
        <taxon>Embryophyta</taxon>
        <taxon>Tracheophyta</taxon>
        <taxon>Spermatophyta</taxon>
        <taxon>Magnoliopsida</taxon>
        <taxon>Liliopsida</taxon>
        <taxon>Asparagales</taxon>
        <taxon>Orchidaceae</taxon>
        <taxon>Epidendroideae</taxon>
        <taxon>Malaxideae</taxon>
        <taxon>Dendrobiinae</taxon>
        <taxon>Dendrobium</taxon>
    </lineage>
</organism>
<evidence type="ECO:0000313" key="2">
    <source>
        <dbReference type="Proteomes" id="UP000233837"/>
    </source>
</evidence>